<protein>
    <recommendedName>
        <fullName evidence="3">Dipeptidylpeptidase IV N-terminal domain-containing protein</fullName>
    </recommendedName>
</protein>
<reference evidence="1 2" key="1">
    <citation type="submission" date="2022-02" db="EMBL/GenBank/DDBJ databases">
        <authorList>
            <person name="Min J."/>
        </authorList>
    </citation>
    <scope>NUCLEOTIDE SEQUENCE [LARGE SCALE GENOMIC DNA]</scope>
    <source>
        <strain evidence="1 2">GR10-1</strain>
    </source>
</reference>
<gene>
    <name evidence="1" type="ORF">MKP09_21170</name>
</gene>
<keyword evidence="2" id="KW-1185">Reference proteome</keyword>
<accession>A0ABS9SPQ8</accession>
<organism evidence="1 2">
    <name type="scientific">Niabella ginsengisoli</name>
    <dbReference type="NCBI Taxonomy" id="522298"/>
    <lineage>
        <taxon>Bacteria</taxon>
        <taxon>Pseudomonadati</taxon>
        <taxon>Bacteroidota</taxon>
        <taxon>Chitinophagia</taxon>
        <taxon>Chitinophagales</taxon>
        <taxon>Chitinophagaceae</taxon>
        <taxon>Niabella</taxon>
    </lineage>
</organism>
<comment type="caution">
    <text evidence="1">The sequence shown here is derived from an EMBL/GenBank/DDBJ whole genome shotgun (WGS) entry which is preliminary data.</text>
</comment>
<proteinExistence type="predicted"/>
<dbReference type="EMBL" id="JAKWBL010000004">
    <property type="protein sequence ID" value="MCH5600251.1"/>
    <property type="molecule type" value="Genomic_DNA"/>
</dbReference>
<dbReference type="SUPFAM" id="SSF82171">
    <property type="entry name" value="DPP6 N-terminal domain-like"/>
    <property type="match status" value="1"/>
</dbReference>
<evidence type="ECO:0008006" key="3">
    <source>
        <dbReference type="Google" id="ProtNLM"/>
    </source>
</evidence>
<sequence length="171" mass="19640">MGETYLINNKLAYVVYSPADSGTGMASEYLHLLVSGNDTIQNFGVRRFTNLTYKFAFNDKKELLFLDDQHFLPEDTNYLAIYKGNQLIGKKPFNFTHNKAYLSPNGKYMVYFTQAMEAFVVNLKNFDKTKIEKPQKELHAIVWSADGNNLALVQDHETYIGTDEILIYSIK</sequence>
<name>A0ABS9SPQ8_9BACT</name>
<dbReference type="Proteomes" id="UP001202248">
    <property type="component" value="Unassembled WGS sequence"/>
</dbReference>
<dbReference type="RefSeq" id="WP_240832257.1">
    <property type="nucleotide sequence ID" value="NZ_JAKWBL010000004.1"/>
</dbReference>
<evidence type="ECO:0000313" key="2">
    <source>
        <dbReference type="Proteomes" id="UP001202248"/>
    </source>
</evidence>
<evidence type="ECO:0000313" key="1">
    <source>
        <dbReference type="EMBL" id="MCH5600251.1"/>
    </source>
</evidence>